<dbReference type="Proteomes" id="UP000063991">
    <property type="component" value="Chromosome"/>
</dbReference>
<dbReference type="EMBL" id="CP014323">
    <property type="protein sequence ID" value="AMJ98554.1"/>
    <property type="molecule type" value="Genomic_DNA"/>
</dbReference>
<proteinExistence type="predicted"/>
<name>A0A126PZV0_ALTMA</name>
<accession>A0A126PZV0</accession>
<sequence length="178" mass="20501">MKSLWTKENTTNFENGKSILKTFSVHHLKSDVLRNMSRANNVPIPEHLEETKQVVVKTYNQLLDKRALRMAVEKSSSFEIQKLWRVIGEAANKLLDDGWYSHVANVECQTAMQATRLTKSINSIWFLSGKKCTEIVEVPIRSTSFRDIIEYEGSRYLFLLGGFLCLQTFRFVGSANEY</sequence>
<dbReference type="AlphaFoldDB" id="A0A126PZV0"/>
<gene>
    <name evidence="1" type="ORF">AVL55_10460</name>
</gene>
<protein>
    <submittedName>
        <fullName evidence="1">Uncharacterized protein</fullName>
    </submittedName>
</protein>
<organism evidence="1 2">
    <name type="scientific">Alteromonas macleodii</name>
    <name type="common">Pseudoalteromonas macleodii</name>
    <dbReference type="NCBI Taxonomy" id="28108"/>
    <lineage>
        <taxon>Bacteria</taxon>
        <taxon>Pseudomonadati</taxon>
        <taxon>Pseudomonadota</taxon>
        <taxon>Gammaproteobacteria</taxon>
        <taxon>Alteromonadales</taxon>
        <taxon>Alteromonadaceae</taxon>
        <taxon>Alteromonas/Salinimonas group</taxon>
        <taxon>Alteromonas</taxon>
    </lineage>
</organism>
<evidence type="ECO:0000313" key="1">
    <source>
        <dbReference type="EMBL" id="AMJ98554.1"/>
    </source>
</evidence>
<reference evidence="1 2" key="1">
    <citation type="submission" date="2015-12" db="EMBL/GenBank/DDBJ databases">
        <authorList>
            <person name="Shamseldin A."/>
            <person name="Moawad H."/>
            <person name="Abd El-Rahim W.M."/>
            <person name="Sadowsky M.J."/>
        </authorList>
    </citation>
    <scope>NUCLEOTIDE SEQUENCE [LARGE SCALE GENOMIC DNA]</scope>
    <source>
        <strain evidence="1 2">D7</strain>
    </source>
</reference>
<evidence type="ECO:0000313" key="2">
    <source>
        <dbReference type="Proteomes" id="UP000063991"/>
    </source>
</evidence>